<dbReference type="InterPro" id="IPR013087">
    <property type="entry name" value="Znf_C2H2_type"/>
</dbReference>
<dbReference type="EMBL" id="NNAY01000919">
    <property type="protein sequence ID" value="OXU25898.1"/>
    <property type="molecule type" value="Genomic_DNA"/>
</dbReference>
<name>A0A232F619_9HYME</name>
<evidence type="ECO:0000259" key="2">
    <source>
        <dbReference type="PROSITE" id="PS50157"/>
    </source>
</evidence>
<sequence length="302" mass="34980">MILKLDPLAIDDDYNYTMPRRRNRRSADVSNQNFLCGQCDRGYTRIENLMRHQRLECGKEPKRYELKNHNEAKHSRLNQEIVEPEELFSTFMFILSTRNFQILMYALEEISDLLRDISKCQKATKTALTNVSSAQIIVKPDDVKPAVTNDINLPAACDFGFADKYSIDLPMKELAEFHEFEDMLKNDEAMRKDFSAVLPSLVDRHNIASKSTTNILRKFFTRAVVLKFTVQKKISDKIVLKDTCFCKCTIEVLIKMHKDNQGNPITEKDVYSAFGSSLNNAKDWDGYRSQRKEKEKKVVTLN</sequence>
<proteinExistence type="predicted"/>
<dbReference type="Proteomes" id="UP000215335">
    <property type="component" value="Unassembled WGS sequence"/>
</dbReference>
<reference evidence="3 4" key="1">
    <citation type="journal article" date="2017" name="Curr. Biol.">
        <title>The Evolution of Venom by Co-option of Single-Copy Genes.</title>
        <authorList>
            <person name="Martinson E.O."/>
            <person name="Mrinalini"/>
            <person name="Kelkar Y.D."/>
            <person name="Chang C.H."/>
            <person name="Werren J.H."/>
        </authorList>
    </citation>
    <scope>NUCLEOTIDE SEQUENCE [LARGE SCALE GENOMIC DNA]</scope>
    <source>
        <strain evidence="3 4">Alberta</strain>
        <tissue evidence="3">Whole body</tissue>
    </source>
</reference>
<dbReference type="OrthoDB" id="7697863at2759"/>
<feature type="domain" description="C2H2-type" evidence="2">
    <location>
        <begin position="34"/>
        <end position="61"/>
    </location>
</feature>
<keyword evidence="4" id="KW-1185">Reference proteome</keyword>
<organism evidence="3 4">
    <name type="scientific">Trichomalopsis sarcophagae</name>
    <dbReference type="NCBI Taxonomy" id="543379"/>
    <lineage>
        <taxon>Eukaryota</taxon>
        <taxon>Metazoa</taxon>
        <taxon>Ecdysozoa</taxon>
        <taxon>Arthropoda</taxon>
        <taxon>Hexapoda</taxon>
        <taxon>Insecta</taxon>
        <taxon>Pterygota</taxon>
        <taxon>Neoptera</taxon>
        <taxon>Endopterygota</taxon>
        <taxon>Hymenoptera</taxon>
        <taxon>Apocrita</taxon>
        <taxon>Proctotrupomorpha</taxon>
        <taxon>Chalcidoidea</taxon>
        <taxon>Pteromalidae</taxon>
        <taxon>Pteromalinae</taxon>
        <taxon>Trichomalopsis</taxon>
    </lineage>
</organism>
<evidence type="ECO:0000313" key="3">
    <source>
        <dbReference type="EMBL" id="OXU25898.1"/>
    </source>
</evidence>
<dbReference type="AlphaFoldDB" id="A0A232F619"/>
<gene>
    <name evidence="3" type="ORF">TSAR_011803</name>
</gene>
<comment type="caution">
    <text evidence="3">The sequence shown here is derived from an EMBL/GenBank/DDBJ whole genome shotgun (WGS) entry which is preliminary data.</text>
</comment>
<keyword evidence="1" id="KW-0479">Metal-binding</keyword>
<evidence type="ECO:0000313" key="4">
    <source>
        <dbReference type="Proteomes" id="UP000215335"/>
    </source>
</evidence>
<keyword evidence="1" id="KW-0863">Zinc-finger</keyword>
<dbReference type="PROSITE" id="PS50157">
    <property type="entry name" value="ZINC_FINGER_C2H2_2"/>
    <property type="match status" value="1"/>
</dbReference>
<dbReference type="InterPro" id="IPR036236">
    <property type="entry name" value="Znf_C2H2_sf"/>
</dbReference>
<dbReference type="SUPFAM" id="SSF57667">
    <property type="entry name" value="beta-beta-alpha zinc fingers"/>
    <property type="match status" value="1"/>
</dbReference>
<dbReference type="GO" id="GO:0008270">
    <property type="term" value="F:zinc ion binding"/>
    <property type="evidence" value="ECO:0007669"/>
    <property type="project" value="UniProtKB-KW"/>
</dbReference>
<protein>
    <recommendedName>
        <fullName evidence="2">C2H2-type domain-containing protein</fullName>
    </recommendedName>
</protein>
<evidence type="ECO:0000256" key="1">
    <source>
        <dbReference type="PROSITE-ProRule" id="PRU00042"/>
    </source>
</evidence>
<keyword evidence="1" id="KW-0862">Zinc</keyword>
<accession>A0A232F619</accession>